<dbReference type="Proteomes" id="UP000582659">
    <property type="component" value="Unassembled WGS sequence"/>
</dbReference>
<dbReference type="PANTHER" id="PTHR37984:SF5">
    <property type="entry name" value="PROTEIN NYNRIN-LIKE"/>
    <property type="match status" value="1"/>
</dbReference>
<dbReference type="eggNOG" id="KOG0017">
    <property type="taxonomic scope" value="Eukaryota"/>
</dbReference>
<dbReference type="InterPro" id="IPR001584">
    <property type="entry name" value="Integrase_cat-core"/>
</dbReference>
<dbReference type="Gene3D" id="3.30.420.10">
    <property type="entry name" value="Ribonuclease H-like superfamily/Ribonuclease H"/>
    <property type="match status" value="1"/>
</dbReference>
<dbReference type="PANTHER" id="PTHR37984">
    <property type="entry name" value="PROTEIN CBG26694"/>
    <property type="match status" value="1"/>
</dbReference>
<dbReference type="OrthoDB" id="5832112at2759"/>
<dbReference type="PROSITE" id="PS50994">
    <property type="entry name" value="INTEGRASE"/>
    <property type="match status" value="1"/>
</dbReference>
<dbReference type="InterPro" id="IPR050951">
    <property type="entry name" value="Retrovirus_Pol_polyprotein"/>
</dbReference>
<keyword evidence="6" id="KW-1185">Reference proteome</keyword>
<dbReference type="WBParaSite" id="BXY_1213700.1">
    <property type="protein sequence ID" value="BXY_1213700.1"/>
    <property type="gene ID" value="BXY_1213700"/>
</dbReference>
<protein>
    <submittedName>
        <fullName evidence="3">(pine wood nematode) hypothetical protein</fullName>
    </submittedName>
    <submittedName>
        <fullName evidence="7">Integrase catalytic domain-containing protein</fullName>
    </submittedName>
</protein>
<evidence type="ECO:0000313" key="3">
    <source>
        <dbReference type="EMBL" id="CAD5233239.1"/>
    </source>
</evidence>
<feature type="domain" description="Integrase catalytic" evidence="2">
    <location>
        <begin position="1"/>
        <end position="76"/>
    </location>
</feature>
<dbReference type="InterPro" id="IPR036397">
    <property type="entry name" value="RNaseH_sf"/>
</dbReference>
<dbReference type="AlphaFoldDB" id="A0A1I7SGH2"/>
<evidence type="ECO:0000259" key="2">
    <source>
        <dbReference type="PROSITE" id="PS50994"/>
    </source>
</evidence>
<dbReference type="SUPFAM" id="SSF53098">
    <property type="entry name" value="Ribonuclease H-like"/>
    <property type="match status" value="1"/>
</dbReference>
<organism evidence="5 7">
    <name type="scientific">Bursaphelenchus xylophilus</name>
    <name type="common">Pinewood nematode worm</name>
    <name type="synonym">Aphelenchoides xylophilus</name>
    <dbReference type="NCBI Taxonomy" id="6326"/>
    <lineage>
        <taxon>Eukaryota</taxon>
        <taxon>Metazoa</taxon>
        <taxon>Ecdysozoa</taxon>
        <taxon>Nematoda</taxon>
        <taxon>Chromadorea</taxon>
        <taxon>Rhabditida</taxon>
        <taxon>Tylenchina</taxon>
        <taxon>Tylenchomorpha</taxon>
        <taxon>Aphelenchoidea</taxon>
        <taxon>Aphelenchoididae</taxon>
        <taxon>Bursaphelenchus</taxon>
    </lineage>
</organism>
<evidence type="ECO:0000313" key="5">
    <source>
        <dbReference type="Proteomes" id="UP000095284"/>
    </source>
</evidence>
<accession>A0A1I7SGH2</accession>
<reference evidence="4" key="2">
    <citation type="submission" date="2020-08" db="EMBL/GenBank/DDBJ databases">
        <authorList>
            <person name="Kikuchi T."/>
        </authorList>
    </citation>
    <scope>NUCLEOTIDE SEQUENCE</scope>
    <source>
        <strain evidence="3">Ka4C1</strain>
    </source>
</reference>
<dbReference type="GO" id="GO:0003676">
    <property type="term" value="F:nucleic acid binding"/>
    <property type="evidence" value="ECO:0007669"/>
    <property type="project" value="InterPro"/>
</dbReference>
<dbReference type="GO" id="GO:0015074">
    <property type="term" value="P:DNA integration"/>
    <property type="evidence" value="ECO:0007669"/>
    <property type="project" value="InterPro"/>
</dbReference>
<reference evidence="7" key="1">
    <citation type="submission" date="2016-11" db="UniProtKB">
        <authorList>
            <consortium name="WormBaseParasite"/>
        </authorList>
    </citation>
    <scope>IDENTIFICATION</scope>
</reference>
<name>A0A1I7SGH2_BURXY</name>
<dbReference type="InterPro" id="IPR012337">
    <property type="entry name" value="RNaseH-like_sf"/>
</dbReference>
<sequence length="265" mass="30625">MACQLGMEHTFITPYHPQSNGQVERTNAILANMMAHYTQHSGTNWYEIAQLTCYAYNTSINPITKMSPYEILYGRRPRLPVDTEIARRLPSLLSELGLETEKIALSMEKAWRQAAELLDEEKERWKKFHKGDMVLRRLENTKTARPHKFTPKFVGPYSILEVRPPNAVIQALPQGPKMRIHMTKLKRYFEDQPKPIPNLTNPAPSRKEERKGERDIIRSDPSQLTKLIRPTQRRPTKNRSKAPTEGPRRSTRLAAQNSRDANSTE</sequence>
<evidence type="ECO:0000313" key="6">
    <source>
        <dbReference type="Proteomes" id="UP000659654"/>
    </source>
</evidence>
<feature type="region of interest" description="Disordered" evidence="1">
    <location>
        <begin position="188"/>
        <end position="265"/>
    </location>
</feature>
<dbReference type="EMBL" id="CAJFDI010000006">
    <property type="protein sequence ID" value="CAD5233239.1"/>
    <property type="molecule type" value="Genomic_DNA"/>
</dbReference>
<dbReference type="Proteomes" id="UP000095284">
    <property type="component" value="Unplaced"/>
</dbReference>
<dbReference type="Proteomes" id="UP000659654">
    <property type="component" value="Unassembled WGS sequence"/>
</dbReference>
<gene>
    <name evidence="3" type="ORF">BXYJ_LOCUS13330</name>
</gene>
<feature type="compositionally biased region" description="Basic residues" evidence="1">
    <location>
        <begin position="231"/>
        <end position="240"/>
    </location>
</feature>
<proteinExistence type="predicted"/>
<evidence type="ECO:0000313" key="7">
    <source>
        <dbReference type="WBParaSite" id="BXY_1213700.1"/>
    </source>
</evidence>
<evidence type="ECO:0000313" key="4">
    <source>
        <dbReference type="EMBL" id="CAG9127966.1"/>
    </source>
</evidence>
<evidence type="ECO:0000256" key="1">
    <source>
        <dbReference type="SAM" id="MobiDB-lite"/>
    </source>
</evidence>
<dbReference type="EMBL" id="CAJFCV020000006">
    <property type="protein sequence ID" value="CAG9127966.1"/>
    <property type="molecule type" value="Genomic_DNA"/>
</dbReference>
<feature type="compositionally biased region" description="Basic and acidic residues" evidence="1">
    <location>
        <begin position="205"/>
        <end position="218"/>
    </location>
</feature>
<feature type="compositionally biased region" description="Polar residues" evidence="1">
    <location>
        <begin position="253"/>
        <end position="265"/>
    </location>
</feature>